<name>C7PY69_CATAD</name>
<dbReference type="InterPro" id="IPR020843">
    <property type="entry name" value="ER"/>
</dbReference>
<dbReference type="CDD" id="cd05289">
    <property type="entry name" value="MDR_like_2"/>
    <property type="match status" value="1"/>
</dbReference>
<dbReference type="InterPro" id="IPR036291">
    <property type="entry name" value="NAD(P)-bd_dom_sf"/>
</dbReference>
<dbReference type="eggNOG" id="COG0604">
    <property type="taxonomic scope" value="Bacteria"/>
</dbReference>
<dbReference type="Gene3D" id="3.90.180.10">
    <property type="entry name" value="Medium-chain alcohol dehydrogenases, catalytic domain"/>
    <property type="match status" value="1"/>
</dbReference>
<dbReference type="RefSeq" id="WP_015795088.1">
    <property type="nucleotide sequence ID" value="NC_013131.1"/>
</dbReference>
<dbReference type="InterPro" id="IPR052733">
    <property type="entry name" value="Chloroplast_QOR"/>
</dbReference>
<proteinExistence type="predicted"/>
<dbReference type="SUPFAM" id="SSF51735">
    <property type="entry name" value="NAD(P)-binding Rossmann-fold domains"/>
    <property type="match status" value="1"/>
</dbReference>
<dbReference type="OrthoDB" id="9801186at2"/>
<dbReference type="SMART" id="SM00829">
    <property type="entry name" value="PKS_ER"/>
    <property type="match status" value="1"/>
</dbReference>
<dbReference type="Pfam" id="PF13602">
    <property type="entry name" value="ADH_zinc_N_2"/>
    <property type="match status" value="1"/>
</dbReference>
<reference evidence="2 3" key="1">
    <citation type="journal article" date="2009" name="Stand. Genomic Sci.">
        <title>Complete genome sequence of Catenulispora acidiphila type strain (ID 139908).</title>
        <authorList>
            <person name="Copeland A."/>
            <person name="Lapidus A."/>
            <person name="Glavina Del Rio T."/>
            <person name="Nolan M."/>
            <person name="Lucas S."/>
            <person name="Chen F."/>
            <person name="Tice H."/>
            <person name="Cheng J.F."/>
            <person name="Bruce D."/>
            <person name="Goodwin L."/>
            <person name="Pitluck S."/>
            <person name="Mikhailova N."/>
            <person name="Pati A."/>
            <person name="Ivanova N."/>
            <person name="Mavromatis K."/>
            <person name="Chen A."/>
            <person name="Palaniappan K."/>
            <person name="Chain P."/>
            <person name="Land M."/>
            <person name="Hauser L."/>
            <person name="Chang Y.J."/>
            <person name="Jeffries C.D."/>
            <person name="Chertkov O."/>
            <person name="Brettin T."/>
            <person name="Detter J.C."/>
            <person name="Han C."/>
            <person name="Ali Z."/>
            <person name="Tindall B.J."/>
            <person name="Goker M."/>
            <person name="Bristow J."/>
            <person name="Eisen J.A."/>
            <person name="Markowitz V."/>
            <person name="Hugenholtz P."/>
            <person name="Kyrpides N.C."/>
            <person name="Klenk H.P."/>
        </authorList>
    </citation>
    <scope>NUCLEOTIDE SEQUENCE [LARGE SCALE GENOMIC DNA]</scope>
    <source>
        <strain evidence="3">DSM 44928 / JCM 14897 / NBRC 102108 / NRRL B-24433 / ID139908</strain>
    </source>
</reference>
<organism evidence="2 3">
    <name type="scientific">Catenulispora acidiphila (strain DSM 44928 / JCM 14897 / NBRC 102108 / NRRL B-24433 / ID139908)</name>
    <dbReference type="NCBI Taxonomy" id="479433"/>
    <lineage>
        <taxon>Bacteria</taxon>
        <taxon>Bacillati</taxon>
        <taxon>Actinomycetota</taxon>
        <taxon>Actinomycetes</taxon>
        <taxon>Catenulisporales</taxon>
        <taxon>Catenulisporaceae</taxon>
        <taxon>Catenulispora</taxon>
    </lineage>
</organism>
<dbReference type="HOGENOM" id="CLU_026673_3_3_11"/>
<dbReference type="KEGG" id="cai:Caci_6510"/>
<dbReference type="PANTHER" id="PTHR44013:SF1">
    <property type="entry name" value="ZINC-TYPE ALCOHOL DEHYDROGENASE-LIKE PROTEIN C16A3.02C"/>
    <property type="match status" value="1"/>
</dbReference>
<dbReference type="GO" id="GO:0016491">
    <property type="term" value="F:oxidoreductase activity"/>
    <property type="evidence" value="ECO:0007669"/>
    <property type="project" value="InterPro"/>
</dbReference>
<sequence length="309" mass="31402">MQAVRYHDYGDHTQLVLEEVPTPDPGPGQVLLKVVATSFNPADAALRAGYLREMLPLELPHTPGVDVSGTIAALGADVTGWDVGAAVAGFLPLNAAGAAAEYVLAPAEVLAAIPDGVDPVDAAALPAVGLTAWQALFEHASLTAGQRVLINGAGGAVGSYAVQYAHQAGAEVTATAAPRSADRVHGHGADHVIDYTATPVHQAAEGTFDVVLNLAPTTPEDTDALAALTADGGVFVTATTAPTSEPGRGVRVVRMAVRSDAAQLADLLAQAAAGTLRIDIANRRPLAELPDIHARADQGTLGGKTVITP</sequence>
<protein>
    <submittedName>
        <fullName evidence="2">Alcohol dehydrogenase GroES domain protein</fullName>
    </submittedName>
</protein>
<gene>
    <name evidence="2" type="ordered locus">Caci_6510</name>
</gene>
<dbReference type="Pfam" id="PF08240">
    <property type="entry name" value="ADH_N"/>
    <property type="match status" value="1"/>
</dbReference>
<dbReference type="PANTHER" id="PTHR44013">
    <property type="entry name" value="ZINC-TYPE ALCOHOL DEHYDROGENASE-LIKE PROTEIN C16A3.02C"/>
    <property type="match status" value="1"/>
</dbReference>
<accession>C7PY69</accession>
<feature type="domain" description="Enoyl reductase (ER)" evidence="1">
    <location>
        <begin position="10"/>
        <end position="307"/>
    </location>
</feature>
<dbReference type="Gene3D" id="3.40.50.720">
    <property type="entry name" value="NAD(P)-binding Rossmann-like Domain"/>
    <property type="match status" value="1"/>
</dbReference>
<dbReference type="Proteomes" id="UP000000851">
    <property type="component" value="Chromosome"/>
</dbReference>
<dbReference type="InterPro" id="IPR013154">
    <property type="entry name" value="ADH-like_N"/>
</dbReference>
<dbReference type="InParanoid" id="C7PY69"/>
<evidence type="ECO:0000259" key="1">
    <source>
        <dbReference type="SMART" id="SM00829"/>
    </source>
</evidence>
<dbReference type="STRING" id="479433.Caci_6510"/>
<keyword evidence="3" id="KW-1185">Reference proteome</keyword>
<evidence type="ECO:0000313" key="2">
    <source>
        <dbReference type="EMBL" id="ACU75359.1"/>
    </source>
</evidence>
<dbReference type="SUPFAM" id="SSF50129">
    <property type="entry name" value="GroES-like"/>
    <property type="match status" value="1"/>
</dbReference>
<dbReference type="EMBL" id="CP001700">
    <property type="protein sequence ID" value="ACU75359.1"/>
    <property type="molecule type" value="Genomic_DNA"/>
</dbReference>
<dbReference type="InterPro" id="IPR011032">
    <property type="entry name" value="GroES-like_sf"/>
</dbReference>
<evidence type="ECO:0000313" key="3">
    <source>
        <dbReference type="Proteomes" id="UP000000851"/>
    </source>
</evidence>
<dbReference type="AlphaFoldDB" id="C7PY69"/>